<feature type="coiled-coil region" evidence="5">
    <location>
        <begin position="1308"/>
        <end position="1389"/>
    </location>
</feature>
<feature type="region of interest" description="Disordered" evidence="6">
    <location>
        <begin position="541"/>
        <end position="575"/>
    </location>
</feature>
<gene>
    <name evidence="7" type="ORF">BEMITA_LOCUS11893</name>
</gene>
<dbReference type="EMBL" id="OU963868">
    <property type="protein sequence ID" value="CAH0393498.1"/>
    <property type="molecule type" value="Genomic_DNA"/>
</dbReference>
<feature type="compositionally biased region" description="Low complexity" evidence="6">
    <location>
        <begin position="978"/>
        <end position="987"/>
    </location>
</feature>
<feature type="coiled-coil region" evidence="5">
    <location>
        <begin position="95"/>
        <end position="129"/>
    </location>
</feature>
<dbReference type="InterPro" id="IPR051877">
    <property type="entry name" value="Centriole_BasalBody_StrucProt"/>
</dbReference>
<feature type="region of interest" description="Disordered" evidence="6">
    <location>
        <begin position="793"/>
        <end position="827"/>
    </location>
</feature>
<dbReference type="PANTHER" id="PTHR20544:SF0">
    <property type="entry name" value="NUCLEOPROTEIN TPR_MLP1 DOMAIN-CONTAINING PROTEIN"/>
    <property type="match status" value="1"/>
</dbReference>
<reference evidence="7" key="1">
    <citation type="submission" date="2021-12" db="EMBL/GenBank/DDBJ databases">
        <authorList>
            <person name="King R."/>
        </authorList>
    </citation>
    <scope>NUCLEOTIDE SEQUENCE</scope>
</reference>
<proteinExistence type="inferred from homology"/>
<dbReference type="Proteomes" id="UP001152759">
    <property type="component" value="Chromosome 7"/>
</dbReference>
<evidence type="ECO:0000256" key="1">
    <source>
        <dbReference type="ARBA" id="ARBA00004114"/>
    </source>
</evidence>
<name>A0A9P0AI03_BEMTA</name>
<feature type="compositionally biased region" description="Polar residues" evidence="6">
    <location>
        <begin position="566"/>
        <end position="575"/>
    </location>
</feature>
<feature type="region of interest" description="Disordered" evidence="6">
    <location>
        <begin position="975"/>
        <end position="1076"/>
    </location>
</feature>
<feature type="region of interest" description="Disordered" evidence="6">
    <location>
        <begin position="504"/>
        <end position="525"/>
    </location>
</feature>
<keyword evidence="3" id="KW-0206">Cytoskeleton</keyword>
<feature type="region of interest" description="Disordered" evidence="6">
    <location>
        <begin position="1116"/>
        <end position="1149"/>
    </location>
</feature>
<organism evidence="7 8">
    <name type="scientific">Bemisia tabaci</name>
    <name type="common">Sweetpotato whitefly</name>
    <name type="synonym">Aleurodes tabaci</name>
    <dbReference type="NCBI Taxonomy" id="7038"/>
    <lineage>
        <taxon>Eukaryota</taxon>
        <taxon>Metazoa</taxon>
        <taxon>Ecdysozoa</taxon>
        <taxon>Arthropoda</taxon>
        <taxon>Hexapoda</taxon>
        <taxon>Insecta</taxon>
        <taxon>Pterygota</taxon>
        <taxon>Neoptera</taxon>
        <taxon>Paraneoptera</taxon>
        <taxon>Hemiptera</taxon>
        <taxon>Sternorrhyncha</taxon>
        <taxon>Aleyrodoidea</taxon>
        <taxon>Aleyrodidae</taxon>
        <taxon>Aleyrodinae</taxon>
        <taxon>Bemisia</taxon>
    </lineage>
</organism>
<sequence>MCCDTQKNLRYQKLRSQLNDLGYLQPLSKDSLLLVEHLLADYLHTSQKLKYYKETAHNSIQACRNLEISVEPYKSDNAKLVTQLNCLHNQILEEKTHFEERIHGLKLQVKKVEAERSDLEDLVSLQTNRIQVLEHESQLKNERLLQLQGLDLKPIITTAVGSKKRSAPLAKKKSFTRLEIDPGVESVKDWQIYYSEINRLNEDPVVVDLVILTEKRIESLQKTINDVEAEKQYLEEELELCATKISDRDVEIDRLQKLLGSGRPAEAVNREFYTEGTLEGASDMNPNMDNCSNSTVNSKTLFLQQRLEEAIEKQHEAMCTAVRLADHNRLLEAQLKCAVESRCHCSTPPEDGTSERCKTDATEKTEHVQQNFLQCMTELNRRVDELMADNDSLRKCAEKGAEERKKLTNKVNELTAIENKLQQEITKLSRVNAAQKAKIVDFEERKAAFCRSCRKTSTEDLPKCSSGNTKPCSSILSTDRRESKASDYICQSIPEKPRFAAHNSPCANLKKSPDPNPCTQSSQSFGLKNSKVLNHFRGVSRYVYPEEKQPETDKDNKENDRKVITGPSTSNANNLEPSTVKTEVFSHNSSYDSAASARDNNQSLPCISPGTCLRSGTTLTAVSYPDSRVPMAASVSTCVYTSKKPCPPESTLPCSNECPSMDRLCTQIGTVDKSCPTIEKVIKSVANGTFKKSPSPESESMKRSVSVVLDFTETACENLNSQTENSHCPKEKGRRCNLPPPPPCVPDDEILKTTAEQEDQKPVLSSASYTLETDMKGFHSGCNASLESHCANKTTSPVSSKQATEPCPSSQATRAKSARQDSKCTHNSSIHLAPPPCNNAALIGQKCPHVDENQKAESFIRTEPQKESITNSASYTVQGCPKPSTTSPCTPKCCEQAKTPTHCQNNRRENCSKRNLSRIGTKAQSSDSIVRQTCTKCYHSDRKSTCKCSTNKFQNESQLNVGCSNNSEIVRSCNGAHQARASSQRSQQLDDCAPKQREKGGYCGPNDRFGPRYSSFEKTMPKTSSCLRSSQNNCKQNMPHGNPKSEDLPKSSHSNGHSGCKTHRQDQHRSGTKSVECRRKISFLNHDDSFYKPPSSGLKNGPTRHIHKFRVLMPSNAPFKKSNSVGSVLSTDGKQLSKPTKTSPGKTYRKNDKVLHKVGSRAPKSLYNMAGNRRKSCADMNSLESKEDSESADQLGNLLASEEYRTGNGESTSLHDEVKKLIEEERRKYEEQIEFVRRQQAEHCARLHPPPYLISDKIKETINQAPSAVLELLLAEKNYYQKEYHRLLDKQLANEKDGVGDGNQGPTSKSSEKIIEQIQSEIQKSTNETLANLITKLNEKDKEIIDLKLSIEKLSSERGRGDYYNSQNLAELMAKLNEKDKEIMDLKYSIQKSSLEKGKGDYLDTQNNIREGHRLGENRMSQLSIDFEDRLRKLESERCELLNKQTSQTLIIENFEREIDQYRKSLVQSQQDLTEQKALYNHMKLAHEQAERALRDCHSNQGHLNKELSVNLDRIQALESEVTTLDRELQNVKIERNTLLTNLKQLDQQKDFLLCKLDDKTERIASMEKETMKNETVLRQYETTIAELHAKYK</sequence>
<feature type="coiled-coil region" evidence="5">
    <location>
        <begin position="1515"/>
        <end position="1570"/>
    </location>
</feature>
<evidence type="ECO:0000256" key="3">
    <source>
        <dbReference type="ARBA" id="ARBA00023212"/>
    </source>
</evidence>
<keyword evidence="2" id="KW-0963">Cytoplasm</keyword>
<dbReference type="PANTHER" id="PTHR20544">
    <property type="entry name" value="CENTROSOMAL PROTEIN CEP135"/>
    <property type="match status" value="1"/>
</dbReference>
<evidence type="ECO:0000256" key="5">
    <source>
        <dbReference type="SAM" id="Coils"/>
    </source>
</evidence>
<feature type="coiled-coil region" evidence="5">
    <location>
        <begin position="376"/>
        <end position="431"/>
    </location>
</feature>
<evidence type="ECO:0000256" key="4">
    <source>
        <dbReference type="ARBA" id="ARBA00038123"/>
    </source>
</evidence>
<feature type="compositionally biased region" description="Polar residues" evidence="6">
    <location>
        <begin position="1121"/>
        <end position="1145"/>
    </location>
</feature>
<feature type="compositionally biased region" description="Polar residues" evidence="6">
    <location>
        <begin position="793"/>
        <end position="814"/>
    </location>
</feature>
<comment type="similarity">
    <text evidence="4">Belongs to the CEP135/TSGA10 family.</text>
</comment>
<feature type="coiled-coil region" evidence="5">
    <location>
        <begin position="210"/>
        <end position="244"/>
    </location>
</feature>
<evidence type="ECO:0000313" key="7">
    <source>
        <dbReference type="EMBL" id="CAH0393498.1"/>
    </source>
</evidence>
<keyword evidence="5" id="KW-0175">Coiled coil</keyword>
<evidence type="ECO:0000256" key="2">
    <source>
        <dbReference type="ARBA" id="ARBA00022490"/>
    </source>
</evidence>
<feature type="compositionally biased region" description="Basic and acidic residues" evidence="6">
    <location>
        <begin position="1063"/>
        <end position="1076"/>
    </location>
</feature>
<comment type="subcellular location">
    <subcellularLocation>
        <location evidence="1">Cytoplasm</location>
        <location evidence="1">Cytoskeleton</location>
        <location evidence="1">Microtubule organizing center</location>
        <location evidence="1">Centrosome</location>
        <location evidence="1">Centriole</location>
    </subcellularLocation>
</comment>
<keyword evidence="8" id="KW-1185">Reference proteome</keyword>
<accession>A0A9P0AI03</accession>
<feature type="compositionally biased region" description="Basic and acidic residues" evidence="6">
    <location>
        <begin position="544"/>
        <end position="563"/>
    </location>
</feature>
<protein>
    <submittedName>
        <fullName evidence="7">Uncharacterized protein</fullName>
    </submittedName>
</protein>
<dbReference type="GO" id="GO:0005814">
    <property type="term" value="C:centriole"/>
    <property type="evidence" value="ECO:0007669"/>
    <property type="project" value="UniProtKB-SubCell"/>
</dbReference>
<evidence type="ECO:0000313" key="8">
    <source>
        <dbReference type="Proteomes" id="UP001152759"/>
    </source>
</evidence>
<feature type="compositionally biased region" description="Polar residues" evidence="6">
    <location>
        <begin position="1021"/>
        <end position="1036"/>
    </location>
</feature>
<evidence type="ECO:0000256" key="6">
    <source>
        <dbReference type="SAM" id="MobiDB-lite"/>
    </source>
</evidence>